<accession>A0A5N5QBB2</accession>
<feature type="chain" id="PRO_5024444530" evidence="2">
    <location>
        <begin position="19"/>
        <end position="471"/>
    </location>
</feature>
<dbReference type="AlphaFoldDB" id="A0A5N5QBB2"/>
<evidence type="ECO:0000256" key="1">
    <source>
        <dbReference type="SAM" id="Phobius"/>
    </source>
</evidence>
<reference evidence="3 4" key="1">
    <citation type="journal article" date="2019" name="Fungal Biol. Biotechnol.">
        <title>Draft genome sequence of fastidious pathogen Ceratobasidium theobromae, which causes vascular-streak dieback in Theobroma cacao.</title>
        <authorList>
            <person name="Ali S.S."/>
            <person name="Asman A."/>
            <person name="Shao J."/>
            <person name="Firmansyah A.P."/>
            <person name="Susilo A.W."/>
            <person name="Rosmana A."/>
            <person name="McMahon P."/>
            <person name="Junaid M."/>
            <person name="Guest D."/>
            <person name="Kheng T.Y."/>
            <person name="Meinhardt L.W."/>
            <person name="Bailey B.A."/>
        </authorList>
    </citation>
    <scope>NUCLEOTIDE SEQUENCE [LARGE SCALE GENOMIC DNA]</scope>
    <source>
        <strain evidence="3 4">CT2</strain>
    </source>
</reference>
<organism evidence="3 4">
    <name type="scientific">Ceratobasidium theobromae</name>
    <dbReference type="NCBI Taxonomy" id="1582974"/>
    <lineage>
        <taxon>Eukaryota</taxon>
        <taxon>Fungi</taxon>
        <taxon>Dikarya</taxon>
        <taxon>Basidiomycota</taxon>
        <taxon>Agaricomycotina</taxon>
        <taxon>Agaricomycetes</taxon>
        <taxon>Cantharellales</taxon>
        <taxon>Ceratobasidiaceae</taxon>
        <taxon>Ceratobasidium</taxon>
    </lineage>
</organism>
<dbReference type="OrthoDB" id="3143741at2759"/>
<keyword evidence="1" id="KW-1133">Transmembrane helix</keyword>
<protein>
    <submittedName>
        <fullName evidence="3">Transmembrane protein</fullName>
    </submittedName>
</protein>
<keyword evidence="1" id="KW-0472">Membrane</keyword>
<feature type="transmembrane region" description="Helical" evidence="1">
    <location>
        <begin position="236"/>
        <end position="255"/>
    </location>
</feature>
<name>A0A5N5QBB2_9AGAM</name>
<sequence length="471" mass="52425">MFSLWNLLVSAVALCSTARHTVTTVSLAGIVERGNRGVGAGRAALVASLHVSSLTLSGSSRSLSGVRYLGRRDSAALYDVGSSEGLDSNATRFLANLKLNQPVSTALPYSGIKALAVYDTRRDLAVFDMVRPRALAVYDRGPQELTVYYRPSALVVYAPPLDYTIVGPSPLPYRLAIHVYSRLFQFDARPFQAYAHWDYQALEHWIAIIASEWPNPQERLTIGEFRRRPEQRIACWLIVVLELGILFTISSMVFVQSRRLHYYQSRVAPMLESEFDMENPKFASKESVGVPTDSSVPTPTMPESIEEELPRLHPCELIGAPTFIEPSTEALQSTAAIPCDHPSPVNLFPETFSMPKPRFGPLDVRSASNDELSRMCRAPRSHERCSSSSGRLHWSFQAIKESYGGAPLAPDITILDSIPQLALSPIFPTLRTSNQHQREQIAPVQVLAVPQTIQTFEATSHRVCRPRRPRR</sequence>
<feature type="signal peptide" evidence="2">
    <location>
        <begin position="1"/>
        <end position="18"/>
    </location>
</feature>
<evidence type="ECO:0000313" key="4">
    <source>
        <dbReference type="Proteomes" id="UP000383932"/>
    </source>
</evidence>
<gene>
    <name evidence="3" type="ORF">CTheo_7491</name>
</gene>
<dbReference type="EMBL" id="SSOP01000322">
    <property type="protein sequence ID" value="KAB5589070.1"/>
    <property type="molecule type" value="Genomic_DNA"/>
</dbReference>
<dbReference type="Proteomes" id="UP000383932">
    <property type="component" value="Unassembled WGS sequence"/>
</dbReference>
<evidence type="ECO:0000256" key="2">
    <source>
        <dbReference type="SAM" id="SignalP"/>
    </source>
</evidence>
<keyword evidence="1 3" id="KW-0812">Transmembrane</keyword>
<comment type="caution">
    <text evidence="3">The sequence shown here is derived from an EMBL/GenBank/DDBJ whole genome shotgun (WGS) entry which is preliminary data.</text>
</comment>
<keyword evidence="4" id="KW-1185">Reference proteome</keyword>
<evidence type="ECO:0000313" key="3">
    <source>
        <dbReference type="EMBL" id="KAB5589070.1"/>
    </source>
</evidence>
<proteinExistence type="predicted"/>
<keyword evidence="2" id="KW-0732">Signal</keyword>